<feature type="domain" description="NAD-dependent epimerase/dehydratase" evidence="6">
    <location>
        <begin position="34"/>
        <end position="277"/>
    </location>
</feature>
<dbReference type="PANTHER" id="PTHR43078">
    <property type="entry name" value="UDP-GLUCURONIC ACID DECARBOXYLASE-RELATED"/>
    <property type="match status" value="1"/>
</dbReference>
<evidence type="ECO:0000256" key="5">
    <source>
        <dbReference type="SAM" id="Phobius"/>
    </source>
</evidence>
<dbReference type="InterPro" id="IPR036291">
    <property type="entry name" value="NAD(P)-bd_dom_sf"/>
</dbReference>
<evidence type="ECO:0000259" key="6">
    <source>
        <dbReference type="Pfam" id="PF01370"/>
    </source>
</evidence>
<reference evidence="7 8" key="1">
    <citation type="journal article" date="2019" name="Nat. Med.">
        <title>A library of human gut bacterial isolates paired with longitudinal multiomics data enables mechanistic microbiome research.</title>
        <authorList>
            <person name="Poyet M."/>
            <person name="Groussin M."/>
            <person name="Gibbons S.M."/>
            <person name="Avila-Pacheco J."/>
            <person name="Jiang X."/>
            <person name="Kearney S.M."/>
            <person name="Perrotta A.R."/>
            <person name="Berdy B."/>
            <person name="Zhao S."/>
            <person name="Lieberman T.D."/>
            <person name="Swanson P.K."/>
            <person name="Smith M."/>
            <person name="Roesemann S."/>
            <person name="Alexander J.E."/>
            <person name="Rich S.A."/>
            <person name="Livny J."/>
            <person name="Vlamakis H."/>
            <person name="Clish C."/>
            <person name="Bullock K."/>
            <person name="Deik A."/>
            <person name="Scott J."/>
            <person name="Pierce K.A."/>
            <person name="Xavier R.J."/>
            <person name="Alm E.J."/>
        </authorList>
    </citation>
    <scope>NUCLEOTIDE SEQUENCE [LARGE SCALE GENOMIC DNA]</scope>
    <source>
        <strain evidence="7 8">BIOML-A1</strain>
    </source>
</reference>
<accession>A0A844KM20</accession>
<dbReference type="InterPro" id="IPR044516">
    <property type="entry name" value="UXS-like"/>
</dbReference>
<evidence type="ECO:0000256" key="2">
    <source>
        <dbReference type="ARBA" id="ARBA00022793"/>
    </source>
</evidence>
<keyword evidence="2" id="KW-0210">Decarboxylase</keyword>
<dbReference type="Pfam" id="PF01370">
    <property type="entry name" value="Epimerase"/>
    <property type="match status" value="1"/>
</dbReference>
<dbReference type="GO" id="GO:0042732">
    <property type="term" value="P:D-xylose metabolic process"/>
    <property type="evidence" value="ECO:0007669"/>
    <property type="project" value="InterPro"/>
</dbReference>
<dbReference type="Proteomes" id="UP000446657">
    <property type="component" value="Unassembled WGS sequence"/>
</dbReference>
<dbReference type="Gene3D" id="3.40.50.720">
    <property type="entry name" value="NAD(P)-binding Rossmann-like Domain"/>
    <property type="match status" value="1"/>
</dbReference>
<dbReference type="GO" id="GO:0048040">
    <property type="term" value="F:UDP-glucuronate decarboxylase activity"/>
    <property type="evidence" value="ECO:0007669"/>
    <property type="project" value="TreeGrafter"/>
</dbReference>
<dbReference type="AlphaFoldDB" id="A0A844KM20"/>
<dbReference type="GO" id="GO:0070403">
    <property type="term" value="F:NAD+ binding"/>
    <property type="evidence" value="ECO:0007669"/>
    <property type="project" value="InterPro"/>
</dbReference>
<dbReference type="RefSeq" id="WP_155175181.1">
    <property type="nucleotide sequence ID" value="NZ_WNAK01000002.1"/>
</dbReference>
<dbReference type="SUPFAM" id="SSF51735">
    <property type="entry name" value="NAD(P)-binding Rossmann-fold domains"/>
    <property type="match status" value="1"/>
</dbReference>
<keyword evidence="5" id="KW-0812">Transmembrane</keyword>
<evidence type="ECO:0000313" key="8">
    <source>
        <dbReference type="Proteomes" id="UP000446657"/>
    </source>
</evidence>
<keyword evidence="5" id="KW-1133">Transmembrane helix</keyword>
<sequence length="359" mass="40272">MSLIKEYVGKNLYKDVTEIADTPIDWKKFENKTVLITGANGFIAYYLTLALLLQNDRKSLGITVIGLVRNQKKAEAKYGKILERSDLRLVSKNVCEDLSDLEHADYIIHAASQATPYYFENDPVGTIEANTLGTSNILQYACREKALGVLMISSLKVYGEVKNGKPEIEEADLGYINIDDYHNCYATGKRTMETVCNCYVKQHGLPVKLARPSYIYGASTLQDDRVWAQFLANVIRKEDILLKSNGGAYRSFCYVTDTASALLTILLNGESGVPYNISSKNSDVTIRNFAKAATEVFPERKLKLSFANKEDEAEPVLDYSEKTPEILSSKRLQSLGWIGRIDIKEGIRRAVLTMEERES</sequence>
<feature type="transmembrane region" description="Helical" evidence="5">
    <location>
        <begin position="33"/>
        <end position="53"/>
    </location>
</feature>
<proteinExistence type="predicted"/>
<organism evidence="7 8">
    <name type="scientific">Roseburia faecis</name>
    <dbReference type="NCBI Taxonomy" id="301302"/>
    <lineage>
        <taxon>Bacteria</taxon>
        <taxon>Bacillati</taxon>
        <taxon>Bacillota</taxon>
        <taxon>Clostridia</taxon>
        <taxon>Lachnospirales</taxon>
        <taxon>Lachnospiraceae</taxon>
        <taxon>Roseburia</taxon>
    </lineage>
</organism>
<dbReference type="PANTHER" id="PTHR43078:SF6">
    <property type="entry name" value="UDP-GLUCURONIC ACID DECARBOXYLASE 1"/>
    <property type="match status" value="1"/>
</dbReference>
<keyword evidence="5" id="KW-0472">Membrane</keyword>
<name>A0A844KM20_9FIRM</name>
<comment type="cofactor">
    <cofactor evidence="1">
        <name>NAD(+)</name>
        <dbReference type="ChEBI" id="CHEBI:57540"/>
    </cofactor>
</comment>
<protein>
    <submittedName>
        <fullName evidence="7">NAD-dependent epimerase/dehydratase family protein</fullName>
    </submittedName>
</protein>
<evidence type="ECO:0000256" key="1">
    <source>
        <dbReference type="ARBA" id="ARBA00001911"/>
    </source>
</evidence>
<keyword evidence="3" id="KW-0520">NAD</keyword>
<dbReference type="GO" id="GO:0005737">
    <property type="term" value="C:cytoplasm"/>
    <property type="evidence" value="ECO:0007669"/>
    <property type="project" value="TreeGrafter"/>
</dbReference>
<evidence type="ECO:0000256" key="4">
    <source>
        <dbReference type="ARBA" id="ARBA00023239"/>
    </source>
</evidence>
<comment type="caution">
    <text evidence="7">The sequence shown here is derived from an EMBL/GenBank/DDBJ whole genome shotgun (WGS) entry which is preliminary data.</text>
</comment>
<dbReference type="EMBL" id="WNAL01000002">
    <property type="protein sequence ID" value="MTR80430.1"/>
    <property type="molecule type" value="Genomic_DNA"/>
</dbReference>
<gene>
    <name evidence="7" type="ORF">GMD30_01645</name>
</gene>
<evidence type="ECO:0000256" key="3">
    <source>
        <dbReference type="ARBA" id="ARBA00023027"/>
    </source>
</evidence>
<evidence type="ECO:0000313" key="7">
    <source>
        <dbReference type="EMBL" id="MTR80430.1"/>
    </source>
</evidence>
<dbReference type="InterPro" id="IPR001509">
    <property type="entry name" value="Epimerase_deHydtase"/>
</dbReference>
<keyword evidence="4" id="KW-0456">Lyase</keyword>